<dbReference type="InterPro" id="IPR050951">
    <property type="entry name" value="Retrovirus_Pol_polyprotein"/>
</dbReference>
<dbReference type="EMBL" id="BGPR01022332">
    <property type="protein sequence ID" value="GBN88535.1"/>
    <property type="molecule type" value="Genomic_DNA"/>
</dbReference>
<comment type="caution">
    <text evidence="4">The sequence shown here is derived from an EMBL/GenBank/DDBJ whole genome shotgun (WGS) entry which is preliminary data.</text>
</comment>
<dbReference type="InterPro" id="IPR005135">
    <property type="entry name" value="Endo/exonuclease/phosphatase"/>
</dbReference>
<feature type="domain" description="Integrase zinc-binding" evidence="3">
    <location>
        <begin position="103"/>
        <end position="161"/>
    </location>
</feature>
<dbReference type="Gene3D" id="1.10.340.70">
    <property type="match status" value="1"/>
</dbReference>
<organism evidence="4 5">
    <name type="scientific">Araneus ventricosus</name>
    <name type="common">Orbweaver spider</name>
    <name type="synonym">Epeira ventricosa</name>
    <dbReference type="NCBI Taxonomy" id="182803"/>
    <lineage>
        <taxon>Eukaryota</taxon>
        <taxon>Metazoa</taxon>
        <taxon>Ecdysozoa</taxon>
        <taxon>Arthropoda</taxon>
        <taxon>Chelicerata</taxon>
        <taxon>Arachnida</taxon>
        <taxon>Araneae</taxon>
        <taxon>Araneomorphae</taxon>
        <taxon>Entelegynae</taxon>
        <taxon>Araneoidea</taxon>
        <taxon>Araneidae</taxon>
        <taxon>Araneus</taxon>
    </lineage>
</organism>
<dbReference type="Gene3D" id="3.60.10.10">
    <property type="entry name" value="Endonuclease/exonuclease/phosphatase"/>
    <property type="match status" value="1"/>
</dbReference>
<dbReference type="SUPFAM" id="SSF56219">
    <property type="entry name" value="DNase I-like"/>
    <property type="match status" value="1"/>
</dbReference>
<dbReference type="InterPro" id="IPR041588">
    <property type="entry name" value="Integrase_H2C2"/>
</dbReference>
<gene>
    <name evidence="4" type="ORF">AVEN_240952_1</name>
</gene>
<keyword evidence="5" id="KW-1185">Reference proteome</keyword>
<dbReference type="PANTHER" id="PTHR37984">
    <property type="entry name" value="PROTEIN CBG26694"/>
    <property type="match status" value="1"/>
</dbReference>
<dbReference type="FunFam" id="1.10.340.70:FF:000001">
    <property type="entry name" value="Retrovirus-related Pol polyprotein from transposon gypsy-like Protein"/>
    <property type="match status" value="1"/>
</dbReference>
<proteinExistence type="predicted"/>
<dbReference type="Pfam" id="PF17921">
    <property type="entry name" value="Integrase_H2C2"/>
    <property type="match status" value="1"/>
</dbReference>
<evidence type="ECO:0000256" key="1">
    <source>
        <dbReference type="ARBA" id="ARBA00012493"/>
    </source>
</evidence>
<evidence type="ECO:0000313" key="4">
    <source>
        <dbReference type="EMBL" id="GBN88535.1"/>
    </source>
</evidence>
<dbReference type="InterPro" id="IPR036691">
    <property type="entry name" value="Endo/exonu/phosph_ase_sf"/>
</dbReference>
<dbReference type="Proteomes" id="UP000499080">
    <property type="component" value="Unassembled WGS sequence"/>
</dbReference>
<protein>
    <recommendedName>
        <fullName evidence="1">RNA-directed DNA polymerase</fullName>
        <ecNumber evidence="1">2.7.7.49</ecNumber>
    </recommendedName>
</protein>
<evidence type="ECO:0000313" key="5">
    <source>
        <dbReference type="Proteomes" id="UP000499080"/>
    </source>
</evidence>
<dbReference type="EC" id="2.7.7.49" evidence="1"/>
<dbReference type="OrthoDB" id="6505565at2759"/>
<reference evidence="4 5" key="1">
    <citation type="journal article" date="2019" name="Sci. Rep.">
        <title>Orb-weaving spider Araneus ventricosus genome elucidates the spidroin gene catalogue.</title>
        <authorList>
            <person name="Kono N."/>
            <person name="Nakamura H."/>
            <person name="Ohtoshi R."/>
            <person name="Moran D.A.P."/>
            <person name="Shinohara A."/>
            <person name="Yoshida Y."/>
            <person name="Fujiwara M."/>
            <person name="Mori M."/>
            <person name="Tomita M."/>
            <person name="Arakawa K."/>
        </authorList>
    </citation>
    <scope>NUCLEOTIDE SEQUENCE [LARGE SCALE GENOMIC DNA]</scope>
</reference>
<name>A0A4Y2SN67_ARAVE</name>
<dbReference type="AlphaFoldDB" id="A0A4Y2SN67"/>
<accession>A0A4Y2SN67</accession>
<dbReference type="GO" id="GO:0003964">
    <property type="term" value="F:RNA-directed DNA polymerase activity"/>
    <property type="evidence" value="ECO:0007669"/>
    <property type="project" value="UniProtKB-EC"/>
</dbReference>
<feature type="domain" description="Endonuclease/exonuclease/phosphatase" evidence="2">
    <location>
        <begin position="278"/>
        <end position="346"/>
    </location>
</feature>
<evidence type="ECO:0000259" key="2">
    <source>
        <dbReference type="Pfam" id="PF14529"/>
    </source>
</evidence>
<dbReference type="Pfam" id="PF14529">
    <property type="entry name" value="Exo_endo_phos_2"/>
    <property type="match status" value="1"/>
</dbReference>
<sequence>MPESKNVKQGQSFLQTYSWYRRFIQNFSDVVKPQQPCLESIPLALRTRREKDIQHLETVIIESFESTHKDESFANWAERGYLMSQSVFYRFVPDAYTEQAQLVPSNEITNVLKQYHDAPTAGHYGEEGTYHRIAQRYYWSGMRSSISDYVKKCPECARYKSTPILHGPAPLFSCPIKNPTNKPWKGQGCHDKSPKRSEVFKIYLILLQEPYLKDGKILGIPKSWSQWLSTNVKAGIISLLSANTPICVGTNENEVAIKTQTSIGPLSIISRHSASFSETHDTIQDISQVVTSLIQESILIGSDMNTESTFWGYPKDNPRGNAMEDFISSANIHLLNVKDAGPTFPQKVTLKAGLTSCFQLVNIFRIQPPGKFLKMLASVTIILSKFNLTLKCNFIHILGLRRPMGS</sequence>
<dbReference type="PANTHER" id="PTHR37984:SF5">
    <property type="entry name" value="PROTEIN NYNRIN-LIKE"/>
    <property type="match status" value="1"/>
</dbReference>
<evidence type="ECO:0000259" key="3">
    <source>
        <dbReference type="Pfam" id="PF17921"/>
    </source>
</evidence>